<dbReference type="AlphaFoldDB" id="A0A9Q1FH36"/>
<evidence type="ECO:0000313" key="1">
    <source>
        <dbReference type="EMBL" id="KAJ8358587.1"/>
    </source>
</evidence>
<reference evidence="1" key="1">
    <citation type="journal article" date="2023" name="Science">
        <title>Genome structures resolve the early diversification of teleost fishes.</title>
        <authorList>
            <person name="Parey E."/>
            <person name="Louis A."/>
            <person name="Montfort J."/>
            <person name="Bouchez O."/>
            <person name="Roques C."/>
            <person name="Iampietro C."/>
            <person name="Lluch J."/>
            <person name="Castinel A."/>
            <person name="Donnadieu C."/>
            <person name="Desvignes T."/>
            <person name="Floi Bucao C."/>
            <person name="Jouanno E."/>
            <person name="Wen M."/>
            <person name="Mejri S."/>
            <person name="Dirks R."/>
            <person name="Jansen H."/>
            <person name="Henkel C."/>
            <person name="Chen W.J."/>
            <person name="Zahm M."/>
            <person name="Cabau C."/>
            <person name="Klopp C."/>
            <person name="Thompson A.W."/>
            <person name="Robinson-Rechavi M."/>
            <person name="Braasch I."/>
            <person name="Lecointre G."/>
            <person name="Bobe J."/>
            <person name="Postlethwait J.H."/>
            <person name="Berthelot C."/>
            <person name="Roest Crollius H."/>
            <person name="Guiguen Y."/>
        </authorList>
    </citation>
    <scope>NUCLEOTIDE SEQUENCE</scope>
    <source>
        <strain evidence="1">WJC10195</strain>
    </source>
</reference>
<dbReference type="Proteomes" id="UP001152622">
    <property type="component" value="Chromosome 5"/>
</dbReference>
<keyword evidence="2" id="KW-1185">Reference proteome</keyword>
<gene>
    <name evidence="1" type="ORF">SKAU_G00151120</name>
</gene>
<accession>A0A9Q1FH36</accession>
<proteinExistence type="predicted"/>
<dbReference type="EMBL" id="JAINUF010000005">
    <property type="protein sequence ID" value="KAJ8358587.1"/>
    <property type="molecule type" value="Genomic_DNA"/>
</dbReference>
<comment type="caution">
    <text evidence="1">The sequence shown here is derived from an EMBL/GenBank/DDBJ whole genome shotgun (WGS) entry which is preliminary data.</text>
</comment>
<sequence>MHDAISLSLIPAGDSGICFPYSKIHSMKVPDMLWGTFPKDSVALSSLRERVPSQWKRVTLRRCNAHVVPVGFIGDQCCSPALSESRSVRTFYVAS</sequence>
<protein>
    <submittedName>
        <fullName evidence="1">Uncharacterized protein</fullName>
    </submittedName>
</protein>
<evidence type="ECO:0000313" key="2">
    <source>
        <dbReference type="Proteomes" id="UP001152622"/>
    </source>
</evidence>
<organism evidence="1 2">
    <name type="scientific">Synaphobranchus kaupii</name>
    <name type="common">Kaup's arrowtooth eel</name>
    <dbReference type="NCBI Taxonomy" id="118154"/>
    <lineage>
        <taxon>Eukaryota</taxon>
        <taxon>Metazoa</taxon>
        <taxon>Chordata</taxon>
        <taxon>Craniata</taxon>
        <taxon>Vertebrata</taxon>
        <taxon>Euteleostomi</taxon>
        <taxon>Actinopterygii</taxon>
        <taxon>Neopterygii</taxon>
        <taxon>Teleostei</taxon>
        <taxon>Anguilliformes</taxon>
        <taxon>Synaphobranchidae</taxon>
        <taxon>Synaphobranchus</taxon>
    </lineage>
</organism>
<name>A0A9Q1FH36_SYNKA</name>